<proteinExistence type="predicted"/>
<evidence type="ECO:0000313" key="2">
    <source>
        <dbReference type="Proteomes" id="UP001233112"/>
    </source>
</evidence>
<dbReference type="Proteomes" id="UP001233112">
    <property type="component" value="Chromosome"/>
</dbReference>
<evidence type="ECO:0000313" key="1">
    <source>
        <dbReference type="EMBL" id="WLV77371.1"/>
    </source>
</evidence>
<name>A0ABY9L4I7_9LACO</name>
<organism evidence="1 2">
    <name type="scientific">Lacticaseibacillus parahuelsenbergensis</name>
    <dbReference type="NCBI Taxonomy" id="3068305"/>
    <lineage>
        <taxon>Bacteria</taxon>
        <taxon>Bacillati</taxon>
        <taxon>Bacillota</taxon>
        <taxon>Bacilli</taxon>
        <taxon>Lactobacillales</taxon>
        <taxon>Lactobacillaceae</taxon>
        <taxon>Lacticaseibacillus</taxon>
    </lineage>
</organism>
<protein>
    <submittedName>
        <fullName evidence="1">Uncharacterized protein</fullName>
    </submittedName>
</protein>
<reference evidence="1 2" key="1">
    <citation type="submission" date="2023-08" db="EMBL/GenBank/DDBJ databases">
        <authorList>
            <person name="Buchebner-Jance M."/>
        </authorList>
    </citation>
    <scope>NUCLEOTIDE SEQUENCE [LARGE SCALE GENOMIC DNA]</scope>
    <source>
        <strain evidence="1 2">NCIMB 15471</strain>
    </source>
</reference>
<gene>
    <name evidence="1" type="ORF">LACPH_002115</name>
</gene>
<sequence>MLETYKLWKEADGSRIGTQTAIFSAQNNIRTIHRSASLSNDAHILPQLTETAKQNMAEVRWEVAKDYGIVTAEEGRKKYIDQNIDDSVSNSMLRHIHGFGNQLVFQSAIKVSKDKGEDKAISTISGE</sequence>
<keyword evidence="2" id="KW-1185">Reference proteome</keyword>
<dbReference type="RefSeq" id="WP_306386875.1">
    <property type="nucleotide sequence ID" value="NZ_CP132482.1"/>
</dbReference>
<accession>A0ABY9L4I7</accession>
<dbReference type="EMBL" id="CP132482">
    <property type="protein sequence ID" value="WLV77371.1"/>
    <property type="molecule type" value="Genomic_DNA"/>
</dbReference>